<protein>
    <submittedName>
        <fullName evidence="1">DUF4042 domain-containing protein</fullName>
    </submittedName>
</protein>
<evidence type="ECO:0000313" key="2">
    <source>
        <dbReference type="Proteomes" id="UP000829398"/>
    </source>
</evidence>
<evidence type="ECO:0000313" key="1">
    <source>
        <dbReference type="EMBL" id="KAH9774782.1"/>
    </source>
</evidence>
<gene>
    <name evidence="1" type="ORF">KPL71_006197</name>
</gene>
<dbReference type="EMBL" id="CM039172">
    <property type="protein sequence ID" value="KAH9774782.1"/>
    <property type="molecule type" value="Genomic_DNA"/>
</dbReference>
<name>A0ACB8LMM6_CITSI</name>
<sequence>MATSSATTAVRSWRTAFLTLRDETSSLSGCPSVSQLLHDVLFSNLHSLVYAASDLPPHEVTSDLLFLLELVSNAPPRDGEDSTLTFTHTCHLVHGILQRVSFEFNSSSFNLILNSFQSIINFFLVKAATKSSATRFKPVMQCLETTRCLTNVYQGKFSPLEIVHLVKFVLHALECSHAEFVCLYNASATQRSTAESGKRLHRYSSLWEVQALSITMLGEAFSRAGSSLPVDIWQSTIEVLRKVIDVIASKSVLGEDSILSRFYSSLLNCLHVVLTDPKISLSDHVSGFVTALRLFFVYGLTSRPQFTFPAVGHKEVSPNLPSEEPKKIDHTPYRPPHLRKKDRLNIKQSKPQDHRIFSDDDSFTMNFMSSDSDYSDSDGSIKDTDSVQSSKVRVAALVCLQDLCRADPKSFTTQWTILLPTNDVLRPRKFEATLMTCLLFDPCLKARMASASTLAAMLDGPSTVFLQCFLSHSWVLFTRLTISFAFNLYGCRYSRMPGELMPNLIISLRARIEEGFPLKTDQTGLLVAAISCLTAALSTSPAPVQVKQMFLEEISAGSVEVDKRSGVLFTLLQCSERLASPAICFESLQALRAVSHNYPNIMSSYWQQVSTIVLKILKAASPEVPAKAWKGHVGNTAGFIGEKVVTAAIKVLDESLRAISGFKGTEDLLDDKLLDNPFTSDCIRIKNISSAPLYEQESSEDIKESAKAFQSGSEQWSEMIEKHMPLILQHISSMIDSALHDEVASVRSAACRAIGVISCFPQVSQSAEIIDKFIHAVEINTHDPLVSVRITASWALANICDSIRHCIDDFAFKPSIDSNANSHLMASLTESALNLTKDGDKIKSNAVRGLGNLSRFVKYTSSSHPASLGDSRWLERIVQALVSCVTTGNVKVQWNVCRALSNLFLNETINLEDMDWAPSVFSILLLLLRDSSNFKIRIQAAAALAVPSSVSDYGKSFSDVVQGLEHILENLGADHLSAPSSFKYRVALQKQLTSTMLHVLSLASSSDHQPLKDFLVKLENELVRFCGNFSLDFRVGESYMKIMMCINQYLVVRVGVVCICSKDNPATVGVVLRSAEGIQHGMSVRMRKSHSSFVSLLVVSGAH</sequence>
<reference evidence="2" key="1">
    <citation type="journal article" date="2023" name="Hortic. Res.">
        <title>A chromosome-level phased genome enabling allele-level studies in sweet orange: a case study on citrus Huanglongbing tolerance.</title>
        <authorList>
            <person name="Wu B."/>
            <person name="Yu Q."/>
            <person name="Deng Z."/>
            <person name="Duan Y."/>
            <person name="Luo F."/>
            <person name="Gmitter F. Jr."/>
        </authorList>
    </citation>
    <scope>NUCLEOTIDE SEQUENCE [LARGE SCALE GENOMIC DNA]</scope>
    <source>
        <strain evidence="2">cv. Valencia</strain>
    </source>
</reference>
<proteinExistence type="predicted"/>
<dbReference type="Proteomes" id="UP000829398">
    <property type="component" value="Chromosome 3"/>
</dbReference>
<keyword evidence="2" id="KW-1185">Reference proteome</keyword>
<comment type="caution">
    <text evidence="1">The sequence shown here is derived from an EMBL/GenBank/DDBJ whole genome shotgun (WGS) entry which is preliminary data.</text>
</comment>
<accession>A0ACB8LMM6</accession>
<organism evidence="1 2">
    <name type="scientific">Citrus sinensis</name>
    <name type="common">Sweet orange</name>
    <name type="synonym">Citrus aurantium var. sinensis</name>
    <dbReference type="NCBI Taxonomy" id="2711"/>
    <lineage>
        <taxon>Eukaryota</taxon>
        <taxon>Viridiplantae</taxon>
        <taxon>Streptophyta</taxon>
        <taxon>Embryophyta</taxon>
        <taxon>Tracheophyta</taxon>
        <taxon>Spermatophyta</taxon>
        <taxon>Magnoliopsida</taxon>
        <taxon>eudicotyledons</taxon>
        <taxon>Gunneridae</taxon>
        <taxon>Pentapetalae</taxon>
        <taxon>rosids</taxon>
        <taxon>malvids</taxon>
        <taxon>Sapindales</taxon>
        <taxon>Rutaceae</taxon>
        <taxon>Aurantioideae</taxon>
        <taxon>Citrus</taxon>
    </lineage>
</organism>